<protein>
    <submittedName>
        <fullName evidence="5">Alpha-helical ferredoxin</fullName>
    </submittedName>
</protein>
<dbReference type="EMBL" id="UPPP01000072">
    <property type="protein sequence ID" value="VBB07245.1"/>
    <property type="molecule type" value="Genomic_DNA"/>
</dbReference>
<evidence type="ECO:0000256" key="2">
    <source>
        <dbReference type="ARBA" id="ARBA00023004"/>
    </source>
</evidence>
<accession>A0A498R8E3</accession>
<dbReference type="PANTHER" id="PTHR42827:SF1">
    <property type="entry name" value="IRON-SULFUR CLUSTER-BINDING PROTEIN"/>
    <property type="match status" value="1"/>
</dbReference>
<keyword evidence="3" id="KW-0411">Iron-sulfur</keyword>
<proteinExistence type="predicted"/>
<keyword evidence="1" id="KW-0479">Metal-binding</keyword>
<evidence type="ECO:0000256" key="1">
    <source>
        <dbReference type="ARBA" id="ARBA00022723"/>
    </source>
</evidence>
<evidence type="ECO:0000256" key="3">
    <source>
        <dbReference type="ARBA" id="ARBA00023014"/>
    </source>
</evidence>
<sequence>MDIINIEEAINEFWSDNPLNIVKDLNSLQIFDKPLIGVASAYDPLFEQLKEETAVGPHHMSPQEWLPGSQSVISYFLPFTEEVRTANRRMGQPAREWLYGRIEGQQYNNALCQFLVRWFTAAGYEAVGPSVDKRFQVTNKRSNWSERHVAFIAGLGTLSLSCSIITKRGSAGRLGSVIVNTLLESTPRYYTEKDENCTKCGACILRCPPLAINENGKNHAVCSDYLDRVLARFSPRYGCGKCQTGVPCETKIPDKARIGKSTAI</sequence>
<dbReference type="PROSITE" id="PS51379">
    <property type="entry name" value="4FE4S_FER_2"/>
    <property type="match status" value="1"/>
</dbReference>
<gene>
    <name evidence="5" type="ORF">LUCI_2489</name>
</gene>
<dbReference type="Proteomes" id="UP000277811">
    <property type="component" value="Unassembled WGS sequence"/>
</dbReference>
<organism evidence="5 6">
    <name type="scientific">Lucifera butyrica</name>
    <dbReference type="NCBI Taxonomy" id="1351585"/>
    <lineage>
        <taxon>Bacteria</taxon>
        <taxon>Bacillati</taxon>
        <taxon>Bacillota</taxon>
        <taxon>Negativicutes</taxon>
        <taxon>Veillonellales</taxon>
        <taxon>Veillonellaceae</taxon>
        <taxon>Lucifera</taxon>
    </lineage>
</organism>
<name>A0A498R8E3_9FIRM</name>
<dbReference type="PROSITE" id="PS00198">
    <property type="entry name" value="4FE4S_FER_1"/>
    <property type="match status" value="1"/>
</dbReference>
<dbReference type="AlphaFoldDB" id="A0A498R8E3"/>
<keyword evidence="6" id="KW-1185">Reference proteome</keyword>
<evidence type="ECO:0000259" key="4">
    <source>
        <dbReference type="PROSITE" id="PS51379"/>
    </source>
</evidence>
<evidence type="ECO:0000313" key="6">
    <source>
        <dbReference type="Proteomes" id="UP000277811"/>
    </source>
</evidence>
<dbReference type="InterPro" id="IPR017896">
    <property type="entry name" value="4Fe4S_Fe-S-bd"/>
</dbReference>
<evidence type="ECO:0000313" key="5">
    <source>
        <dbReference type="EMBL" id="VBB07245.1"/>
    </source>
</evidence>
<reference evidence="5 6" key="1">
    <citation type="submission" date="2018-06" db="EMBL/GenBank/DDBJ databases">
        <authorList>
            <person name="Strepis N."/>
        </authorList>
    </citation>
    <scope>NUCLEOTIDE SEQUENCE [LARGE SCALE GENOMIC DNA]</scope>
    <source>
        <strain evidence="5">LUCI</strain>
    </source>
</reference>
<dbReference type="SUPFAM" id="SSF46548">
    <property type="entry name" value="alpha-helical ferredoxin"/>
    <property type="match status" value="1"/>
</dbReference>
<keyword evidence="2" id="KW-0408">Iron</keyword>
<dbReference type="InterPro" id="IPR017900">
    <property type="entry name" value="4Fe4S_Fe_S_CS"/>
</dbReference>
<dbReference type="RefSeq" id="WP_207857566.1">
    <property type="nucleotide sequence ID" value="NZ_UPPP01000072.1"/>
</dbReference>
<dbReference type="GO" id="GO:0051536">
    <property type="term" value="F:iron-sulfur cluster binding"/>
    <property type="evidence" value="ECO:0007669"/>
    <property type="project" value="UniProtKB-KW"/>
</dbReference>
<dbReference type="PANTHER" id="PTHR42827">
    <property type="entry name" value="IRON-SULFUR CLUSTER-BINDING PROTEIN-RELATED"/>
    <property type="match status" value="1"/>
</dbReference>
<dbReference type="GO" id="GO:0046872">
    <property type="term" value="F:metal ion binding"/>
    <property type="evidence" value="ECO:0007669"/>
    <property type="project" value="UniProtKB-KW"/>
</dbReference>
<feature type="domain" description="4Fe-4S ferredoxin-type" evidence="4">
    <location>
        <begin position="187"/>
        <end position="217"/>
    </location>
</feature>